<evidence type="ECO:0000313" key="1">
    <source>
        <dbReference type="EMBL" id="MFC5522990.1"/>
    </source>
</evidence>
<organism evidence="1 2">
    <name type="scientific">Polaromonas jejuensis</name>
    <dbReference type="NCBI Taxonomy" id="457502"/>
    <lineage>
        <taxon>Bacteria</taxon>
        <taxon>Pseudomonadati</taxon>
        <taxon>Pseudomonadota</taxon>
        <taxon>Betaproteobacteria</taxon>
        <taxon>Burkholderiales</taxon>
        <taxon>Comamonadaceae</taxon>
        <taxon>Polaromonas</taxon>
    </lineage>
</organism>
<comment type="caution">
    <text evidence="1">The sequence shown here is derived from an EMBL/GenBank/DDBJ whole genome shotgun (WGS) entry which is preliminary data.</text>
</comment>
<gene>
    <name evidence="1" type="ORF">ACFPP7_19040</name>
</gene>
<sequence>MTLRYLDFDYSEDADGVGTLEAVASTWPEQVPAVQAEIAQVLDWACTTFAGLRGPVGEGGDWDYDLQGMQEFTVPEVIDYDEATRRIAVRVGPAGKPRHTVTLSISGTGEFCDAFRQQFGPA</sequence>
<dbReference type="Proteomes" id="UP001596084">
    <property type="component" value="Unassembled WGS sequence"/>
</dbReference>
<dbReference type="EMBL" id="JBHSMX010000061">
    <property type="protein sequence ID" value="MFC5522990.1"/>
    <property type="molecule type" value="Genomic_DNA"/>
</dbReference>
<keyword evidence="2" id="KW-1185">Reference proteome</keyword>
<proteinExistence type="predicted"/>
<protein>
    <submittedName>
        <fullName evidence="1">Uncharacterized protein</fullName>
    </submittedName>
</protein>
<reference evidence="2" key="1">
    <citation type="journal article" date="2019" name="Int. J. Syst. Evol. Microbiol.">
        <title>The Global Catalogue of Microorganisms (GCM) 10K type strain sequencing project: providing services to taxonomists for standard genome sequencing and annotation.</title>
        <authorList>
            <consortium name="The Broad Institute Genomics Platform"/>
            <consortium name="The Broad Institute Genome Sequencing Center for Infectious Disease"/>
            <person name="Wu L."/>
            <person name="Ma J."/>
        </authorList>
    </citation>
    <scope>NUCLEOTIDE SEQUENCE [LARGE SCALE GENOMIC DNA]</scope>
    <source>
        <strain evidence="2">CGMCC 4.7277</strain>
    </source>
</reference>
<dbReference type="RefSeq" id="WP_068835125.1">
    <property type="nucleotide sequence ID" value="NZ_JBHSMX010000061.1"/>
</dbReference>
<evidence type="ECO:0000313" key="2">
    <source>
        <dbReference type="Proteomes" id="UP001596084"/>
    </source>
</evidence>
<accession>A0ABW0QDX2</accession>
<name>A0ABW0QDX2_9BURK</name>